<dbReference type="Gene3D" id="2.60.40.1730">
    <property type="entry name" value="tricorn interacting facor f3 domain"/>
    <property type="match status" value="1"/>
</dbReference>
<sequence length="121" mass="13170">DSEPTKMFDKTANLANNHIINYKCDPSEKWLMLIGIAPGSPKATFKITLEVPLQLVALSNMPVVEEKLNGNLKIVSYQESPIMSTYLVVVVAVVVVGLFDYVEDDTPDGTSPPFASSLPVC</sequence>
<name>A0A699KRF4_TANCI</name>
<keyword evidence="3" id="KW-0645">Protease</keyword>
<dbReference type="GO" id="GO:0006508">
    <property type="term" value="P:proteolysis"/>
    <property type="evidence" value="ECO:0007669"/>
    <property type="project" value="TreeGrafter"/>
</dbReference>
<dbReference type="AlphaFoldDB" id="A0A699KRF4"/>
<dbReference type="InterPro" id="IPR042097">
    <property type="entry name" value="Aminopeptidase_N-like_N_sf"/>
</dbReference>
<dbReference type="GO" id="GO:0070006">
    <property type="term" value="F:metalloaminopeptidase activity"/>
    <property type="evidence" value="ECO:0007669"/>
    <property type="project" value="TreeGrafter"/>
</dbReference>
<dbReference type="SUPFAM" id="SSF63737">
    <property type="entry name" value="Leukotriene A4 hydrolase N-terminal domain"/>
    <property type="match status" value="1"/>
</dbReference>
<dbReference type="GO" id="GO:0042277">
    <property type="term" value="F:peptide binding"/>
    <property type="evidence" value="ECO:0007669"/>
    <property type="project" value="TreeGrafter"/>
</dbReference>
<keyword evidence="1" id="KW-0812">Transmembrane</keyword>
<evidence type="ECO:0000256" key="1">
    <source>
        <dbReference type="SAM" id="Phobius"/>
    </source>
</evidence>
<dbReference type="GO" id="GO:0030132">
    <property type="term" value="C:clathrin coat of coated pit"/>
    <property type="evidence" value="ECO:0007669"/>
    <property type="project" value="InterPro"/>
</dbReference>
<dbReference type="GO" id="GO:0030130">
    <property type="term" value="C:clathrin coat of trans-Golgi network vesicle"/>
    <property type="evidence" value="ECO:0007669"/>
    <property type="project" value="InterPro"/>
</dbReference>
<dbReference type="InterPro" id="IPR016025">
    <property type="entry name" value="Clathrin_H-chain_N"/>
</dbReference>
<evidence type="ECO:0000313" key="3">
    <source>
        <dbReference type="EMBL" id="GFB06079.1"/>
    </source>
</evidence>
<gene>
    <name evidence="3" type="ORF">Tci_678050</name>
</gene>
<keyword evidence="1" id="KW-0472">Membrane</keyword>
<organism evidence="3">
    <name type="scientific">Tanacetum cinerariifolium</name>
    <name type="common">Dalmatian daisy</name>
    <name type="synonym">Chrysanthemum cinerariifolium</name>
    <dbReference type="NCBI Taxonomy" id="118510"/>
    <lineage>
        <taxon>Eukaryota</taxon>
        <taxon>Viridiplantae</taxon>
        <taxon>Streptophyta</taxon>
        <taxon>Embryophyta</taxon>
        <taxon>Tracheophyta</taxon>
        <taxon>Spermatophyta</taxon>
        <taxon>Magnoliopsida</taxon>
        <taxon>eudicotyledons</taxon>
        <taxon>Gunneridae</taxon>
        <taxon>Pentapetalae</taxon>
        <taxon>asterids</taxon>
        <taxon>campanulids</taxon>
        <taxon>Asterales</taxon>
        <taxon>Asteraceae</taxon>
        <taxon>Asteroideae</taxon>
        <taxon>Anthemideae</taxon>
        <taxon>Anthemidinae</taxon>
        <taxon>Tanacetum</taxon>
    </lineage>
</organism>
<keyword evidence="3" id="KW-0378">Hydrolase</keyword>
<dbReference type="GO" id="GO:0006886">
    <property type="term" value="P:intracellular protein transport"/>
    <property type="evidence" value="ECO:0007669"/>
    <property type="project" value="InterPro"/>
</dbReference>
<accession>A0A699KRF4</accession>
<keyword evidence="1" id="KW-1133">Transmembrane helix</keyword>
<feature type="transmembrane region" description="Helical" evidence="1">
    <location>
        <begin position="83"/>
        <end position="102"/>
    </location>
</feature>
<keyword evidence="3" id="KW-0031">Aminopeptidase</keyword>
<evidence type="ECO:0000259" key="2">
    <source>
        <dbReference type="Pfam" id="PF17900"/>
    </source>
</evidence>
<dbReference type="GO" id="GO:0016192">
    <property type="term" value="P:vesicle-mediated transport"/>
    <property type="evidence" value="ECO:0007669"/>
    <property type="project" value="InterPro"/>
</dbReference>
<protein>
    <submittedName>
        <fullName evidence="3">Aminopeptidase M1</fullName>
    </submittedName>
</protein>
<feature type="domain" description="Aminopeptidase N-like N-terminal" evidence="2">
    <location>
        <begin position="42"/>
        <end position="87"/>
    </location>
</feature>
<comment type="caution">
    <text evidence="3">The sequence shown here is derived from an EMBL/GenBank/DDBJ whole genome shotgun (WGS) entry which is preliminary data.</text>
</comment>
<dbReference type="PANTHER" id="PTHR11533:SF174">
    <property type="entry name" value="PUROMYCIN-SENSITIVE AMINOPEPTIDASE-RELATED"/>
    <property type="match status" value="1"/>
</dbReference>
<proteinExistence type="predicted"/>
<feature type="non-terminal residue" evidence="3">
    <location>
        <position position="1"/>
    </location>
</feature>
<dbReference type="Pfam" id="PF17900">
    <property type="entry name" value="Peptidase_M1_N"/>
    <property type="match status" value="1"/>
</dbReference>
<dbReference type="InterPro" id="IPR050344">
    <property type="entry name" value="Peptidase_M1_aminopeptidases"/>
</dbReference>
<dbReference type="EMBL" id="BKCJ010543564">
    <property type="protein sequence ID" value="GFB06079.1"/>
    <property type="molecule type" value="Genomic_DNA"/>
</dbReference>
<dbReference type="SUPFAM" id="SSF50989">
    <property type="entry name" value="Clathrin heavy-chain terminal domain"/>
    <property type="match status" value="1"/>
</dbReference>
<dbReference type="PANTHER" id="PTHR11533">
    <property type="entry name" value="PROTEASE M1 ZINC METALLOPROTEASE"/>
    <property type="match status" value="1"/>
</dbReference>
<dbReference type="InterPro" id="IPR045357">
    <property type="entry name" value="Aminopeptidase_N-like_N"/>
</dbReference>
<dbReference type="GO" id="GO:0043171">
    <property type="term" value="P:peptide catabolic process"/>
    <property type="evidence" value="ECO:0007669"/>
    <property type="project" value="TreeGrafter"/>
</dbReference>
<dbReference type="GO" id="GO:0005615">
    <property type="term" value="C:extracellular space"/>
    <property type="evidence" value="ECO:0007669"/>
    <property type="project" value="TreeGrafter"/>
</dbReference>
<dbReference type="GO" id="GO:0008270">
    <property type="term" value="F:zinc ion binding"/>
    <property type="evidence" value="ECO:0007669"/>
    <property type="project" value="TreeGrafter"/>
</dbReference>
<dbReference type="GO" id="GO:0005198">
    <property type="term" value="F:structural molecule activity"/>
    <property type="evidence" value="ECO:0007669"/>
    <property type="project" value="InterPro"/>
</dbReference>
<reference evidence="3" key="1">
    <citation type="journal article" date="2019" name="Sci. Rep.">
        <title>Draft genome of Tanacetum cinerariifolium, the natural source of mosquito coil.</title>
        <authorList>
            <person name="Yamashiro T."/>
            <person name="Shiraishi A."/>
            <person name="Satake H."/>
            <person name="Nakayama K."/>
        </authorList>
    </citation>
    <scope>NUCLEOTIDE SEQUENCE</scope>
</reference>